<sequence length="563" mass="59936">MGGLTGLHRVLCGLVVALLVGAGPAWGSTPFQRGMVSITLDDGWPSQFTGARPALNARGIPATYFLVTEGIRNGWIGYMTVPQIQTIIAEGNEIGAHTMTHRNLTTLSATEVETELRDSQAWLKTQFGLTAVPSFASPYGAYNASVLSTVQKYYGSHRTVNGGQNFKDSNILQLRAYDVNSAVTVNTVRGWIDSAAADGSWIILTFHQFVSGTPTQETEINQANFEAILDYLQTKNLQPVTVAQGVALMDGLTGDTSGNATVYDDATGDGFADWSYATHSLADRTVVHSGLTSISAELDGWNALFLHHNTGLAANQFSALELWVNGGTTGGQGVRLAFYDGSQLLGSVRLDAVLGHPILAGTWQQVVVPLSTVGLSTGTVRDIYLQDATGADQATVYFDDIRLLKAGTTPPPPPTPAFSLYADGLGAGIDDWSWATHNLSSSGIVHSGTSALSVELDSWSALYFHTSAGVDLNRYKTLSMWVHGGTSGGQIARLILSNGSSFLGEIRLDQALGHAIQPGTWQKIVLPLSTLAVSGGTLREVYIQDQSGIDQGTLYIDDLQLLP</sequence>
<comment type="subcellular location">
    <subcellularLocation>
        <location evidence="1">Secreted</location>
    </subcellularLocation>
</comment>
<evidence type="ECO:0000259" key="3">
    <source>
        <dbReference type="PROSITE" id="PS51677"/>
    </source>
</evidence>
<protein>
    <submittedName>
        <fullName evidence="4">Peptidoglycan/xylan/chitin deacetylase (PgdA/CDA1 family)</fullName>
    </submittedName>
</protein>
<evidence type="ECO:0000256" key="2">
    <source>
        <dbReference type="ARBA" id="ARBA00022729"/>
    </source>
</evidence>
<evidence type="ECO:0000313" key="4">
    <source>
        <dbReference type="EMBL" id="REG22635.1"/>
    </source>
</evidence>
<dbReference type="Proteomes" id="UP000256345">
    <property type="component" value="Unassembled WGS sequence"/>
</dbReference>
<feature type="domain" description="NodB homology" evidence="3">
    <location>
        <begin position="34"/>
        <end position="240"/>
    </location>
</feature>
<dbReference type="PROSITE" id="PS51677">
    <property type="entry name" value="NODB"/>
    <property type="match status" value="1"/>
</dbReference>
<dbReference type="SUPFAM" id="SSF49785">
    <property type="entry name" value="Galactose-binding domain-like"/>
    <property type="match status" value="1"/>
</dbReference>
<dbReference type="PANTHER" id="PTHR34216">
    <property type="match status" value="1"/>
</dbReference>
<dbReference type="PANTHER" id="PTHR34216:SF3">
    <property type="entry name" value="POLY-BETA-1,6-N-ACETYL-D-GLUCOSAMINE N-DEACETYLASE"/>
    <property type="match status" value="1"/>
</dbReference>
<dbReference type="InterPro" id="IPR011330">
    <property type="entry name" value="Glyco_hydro/deAcase_b/a-brl"/>
</dbReference>
<dbReference type="InterPro" id="IPR002509">
    <property type="entry name" value="NODB_dom"/>
</dbReference>
<accession>A0ABX9JMT7</accession>
<dbReference type="SUPFAM" id="SSF88713">
    <property type="entry name" value="Glycoside hydrolase/deacetylase"/>
    <property type="match status" value="1"/>
</dbReference>
<dbReference type="EMBL" id="QUMU01000019">
    <property type="protein sequence ID" value="REG22635.1"/>
    <property type="molecule type" value="Genomic_DNA"/>
</dbReference>
<dbReference type="Gene3D" id="3.20.20.370">
    <property type="entry name" value="Glycoside hydrolase/deacetylase"/>
    <property type="match status" value="1"/>
</dbReference>
<proteinExistence type="predicted"/>
<dbReference type="InterPro" id="IPR051398">
    <property type="entry name" value="Polysacch_Deacetylase"/>
</dbReference>
<dbReference type="Pfam" id="PF01522">
    <property type="entry name" value="Polysacc_deac_1"/>
    <property type="match status" value="1"/>
</dbReference>
<reference evidence="4 5" key="1">
    <citation type="submission" date="2018-08" db="EMBL/GenBank/DDBJ databases">
        <title>Genomic Encyclopedia of Archaeal and Bacterial Type Strains, Phase II (KMG-II): from individual species to whole genera.</title>
        <authorList>
            <person name="Goeker M."/>
        </authorList>
    </citation>
    <scope>NUCLEOTIDE SEQUENCE [LARGE SCALE GENOMIC DNA]</scope>
    <source>
        <strain evidence="4 5">DSM 2261</strain>
    </source>
</reference>
<evidence type="ECO:0000256" key="1">
    <source>
        <dbReference type="ARBA" id="ARBA00004613"/>
    </source>
</evidence>
<comment type="caution">
    <text evidence="4">The sequence shown here is derived from an EMBL/GenBank/DDBJ whole genome shotgun (WGS) entry which is preliminary data.</text>
</comment>
<gene>
    <name evidence="4" type="ORF">ATI61_119167</name>
</gene>
<organism evidence="4 5">
    <name type="scientific">Archangium gephyra</name>
    <dbReference type="NCBI Taxonomy" id="48"/>
    <lineage>
        <taxon>Bacteria</taxon>
        <taxon>Pseudomonadati</taxon>
        <taxon>Myxococcota</taxon>
        <taxon>Myxococcia</taxon>
        <taxon>Myxococcales</taxon>
        <taxon>Cystobacterineae</taxon>
        <taxon>Archangiaceae</taxon>
        <taxon>Archangium</taxon>
    </lineage>
</organism>
<evidence type="ECO:0000313" key="5">
    <source>
        <dbReference type="Proteomes" id="UP000256345"/>
    </source>
</evidence>
<dbReference type="Gene3D" id="2.60.120.430">
    <property type="entry name" value="Galactose-binding lectin"/>
    <property type="match status" value="2"/>
</dbReference>
<name>A0ABX9JMT7_9BACT</name>
<dbReference type="InterPro" id="IPR008979">
    <property type="entry name" value="Galactose-bd-like_sf"/>
</dbReference>
<keyword evidence="2" id="KW-0732">Signal</keyword>
<keyword evidence="5" id="KW-1185">Reference proteome</keyword>
<dbReference type="CDD" id="cd10970">
    <property type="entry name" value="CE4_DAC_u1_6s"/>
    <property type="match status" value="1"/>
</dbReference>